<gene>
    <name evidence="6" type="ORF">PYW07_013595</name>
</gene>
<sequence length="904" mass="103051">MAKEVSMCTQLQQWSPVKEIAGAPSVPPTVGYCFHSPKKHPWRPIMGYEEIEVTPMPSQPITNTMVDPCYTPAGMAAEPLRFPNLVTGFDRSPEHAARAALYTRYTQYEWNQNSIKNYNESDAKRNFSERVRNDIMRMLRETDEIGTQGQRDSGRRIGERITDTTFWRNEVSIEMERLVATCEKLNDTRRQLERAIAGIEGPLHIVQECLYHREKRQGLEQVHDAVEQSLLKEVAILRECQDKFRSMLEKVRAQSKNCRATQHELETDMRNKEYALGIDSMCHQLNNYSKGLQFYAGIERYDPTVCDTARWAAASAATLQRSQSERAKAIQMLSGNVYRDECTRRAHAWTRRAGPPPRPPRCSARSPSAPRPYRCCQRRVHTQSPRVDTARWAAASAATLQRSQSERAKAIQMLSGNVYRDECTRRAHAWTRRAGPPPRPPRCSARSPSAPRPYRCCQRRVHTQSPRVDTARWAAASAATLQRSQSERAKAIQMLSGNVYRDECTRRAHAWTRRAGPPPRPPRCSARSPSAPRPYRCCQRRVHTQSPRVDTARWAAASAATLQRSQSERAKAIQMLSGNVYRDECTRRAHAWTRRAGPPPRPPRCSARSPSAPRPYRCCQRRVHTQSPRVDTARWAAASAATLQRSQSERAKAIQMLSGNVYRDECTRRAHAWTRRAGPPPRPPRCSARSPSAPRPYRCCQRRVHTQSPRVDTARWAAASAATLQRSQSERAKAIQMLSDTENLINVSATEIWDQWSNSNSAFTRRIAETIEIKNKLQMHLHKIQQEIFDVEKTLELLNKAIEDKLQPMKVAHTRLQARTNRPHLEKCRDEAQNRLVKEVCDLQETMESLRSKIATAEGTHQTLLGVRAGLEAELRNKATTLFIDRDQCMGLRRGYPVTAAIKS</sequence>
<feature type="region of interest" description="Disordered" evidence="5">
    <location>
        <begin position="674"/>
        <end position="695"/>
    </location>
</feature>
<feature type="region of interest" description="Disordered" evidence="5">
    <location>
        <begin position="349"/>
        <end position="372"/>
    </location>
</feature>
<dbReference type="AlphaFoldDB" id="A0AAD8DPK4"/>
<feature type="region of interest" description="Disordered" evidence="5">
    <location>
        <begin position="431"/>
        <end position="452"/>
    </location>
</feature>
<feature type="region of interest" description="Disordered" evidence="5">
    <location>
        <begin position="512"/>
        <end position="533"/>
    </location>
</feature>
<evidence type="ECO:0000256" key="1">
    <source>
        <dbReference type="ARBA" id="ARBA00004496"/>
    </source>
</evidence>
<keyword evidence="3" id="KW-0963">Cytoplasm</keyword>
<dbReference type="Proteomes" id="UP001231518">
    <property type="component" value="Chromosome 4"/>
</dbReference>
<dbReference type="GO" id="GO:0005929">
    <property type="term" value="C:cilium"/>
    <property type="evidence" value="ECO:0007669"/>
    <property type="project" value="UniProtKB-ARBA"/>
</dbReference>
<evidence type="ECO:0000313" key="7">
    <source>
        <dbReference type="Proteomes" id="UP001231518"/>
    </source>
</evidence>
<dbReference type="GO" id="GO:0060271">
    <property type="term" value="P:cilium assembly"/>
    <property type="evidence" value="ECO:0007669"/>
    <property type="project" value="TreeGrafter"/>
</dbReference>
<feature type="compositionally biased region" description="Low complexity" evidence="5">
    <location>
        <begin position="685"/>
        <end position="695"/>
    </location>
</feature>
<dbReference type="InterPro" id="IPR048256">
    <property type="entry name" value="Tektin-like"/>
</dbReference>
<protein>
    <recommendedName>
        <fullName evidence="8">Tektin</fullName>
    </recommendedName>
</protein>
<dbReference type="PANTHER" id="PTHR19960:SF11">
    <property type="entry name" value="TEKTIN"/>
    <property type="match status" value="1"/>
</dbReference>
<dbReference type="GO" id="GO:0005634">
    <property type="term" value="C:nucleus"/>
    <property type="evidence" value="ECO:0007669"/>
    <property type="project" value="TreeGrafter"/>
</dbReference>
<comment type="caution">
    <text evidence="6">The sequence shown here is derived from an EMBL/GenBank/DDBJ whole genome shotgun (WGS) entry which is preliminary data.</text>
</comment>
<dbReference type="InterPro" id="IPR000435">
    <property type="entry name" value="Tektins"/>
</dbReference>
<keyword evidence="7" id="KW-1185">Reference proteome</keyword>
<feature type="compositionally biased region" description="Low complexity" evidence="5">
    <location>
        <begin position="523"/>
        <end position="533"/>
    </location>
</feature>
<dbReference type="EMBL" id="JARGEI010000020">
    <property type="protein sequence ID" value="KAJ8713225.1"/>
    <property type="molecule type" value="Genomic_DNA"/>
</dbReference>
<keyword evidence="4" id="KW-0175">Coiled coil</keyword>
<feature type="coiled-coil region" evidence="4">
    <location>
        <begin position="168"/>
        <end position="195"/>
    </location>
</feature>
<evidence type="ECO:0000313" key="6">
    <source>
        <dbReference type="EMBL" id="KAJ8713225.1"/>
    </source>
</evidence>
<feature type="compositionally biased region" description="Low complexity" evidence="5">
    <location>
        <begin position="361"/>
        <end position="372"/>
    </location>
</feature>
<dbReference type="PRINTS" id="PR00511">
    <property type="entry name" value="TEKTIN"/>
</dbReference>
<evidence type="ECO:0000256" key="2">
    <source>
        <dbReference type="ARBA" id="ARBA00007209"/>
    </source>
</evidence>
<feature type="compositionally biased region" description="Low complexity" evidence="5">
    <location>
        <begin position="604"/>
        <end position="614"/>
    </location>
</feature>
<feature type="region of interest" description="Disordered" evidence="5">
    <location>
        <begin position="593"/>
        <end position="614"/>
    </location>
</feature>
<evidence type="ECO:0000256" key="4">
    <source>
        <dbReference type="SAM" id="Coils"/>
    </source>
</evidence>
<evidence type="ECO:0000256" key="5">
    <source>
        <dbReference type="SAM" id="MobiDB-lite"/>
    </source>
</evidence>
<proteinExistence type="inferred from homology"/>
<comment type="subcellular location">
    <subcellularLocation>
        <location evidence="1">Cytoplasm</location>
    </subcellularLocation>
</comment>
<name>A0AAD8DPK4_MYTSE</name>
<dbReference type="GO" id="GO:0015630">
    <property type="term" value="C:microtubule cytoskeleton"/>
    <property type="evidence" value="ECO:0007669"/>
    <property type="project" value="TreeGrafter"/>
</dbReference>
<dbReference type="GO" id="GO:0060294">
    <property type="term" value="P:cilium movement involved in cell motility"/>
    <property type="evidence" value="ECO:0007669"/>
    <property type="project" value="InterPro"/>
</dbReference>
<comment type="similarity">
    <text evidence="2">Belongs to the tektin family.</text>
</comment>
<dbReference type="PANTHER" id="PTHR19960">
    <property type="entry name" value="TEKTIN"/>
    <property type="match status" value="1"/>
</dbReference>
<organism evidence="6 7">
    <name type="scientific">Mythimna separata</name>
    <name type="common">Oriental armyworm</name>
    <name type="synonym">Pseudaletia separata</name>
    <dbReference type="NCBI Taxonomy" id="271217"/>
    <lineage>
        <taxon>Eukaryota</taxon>
        <taxon>Metazoa</taxon>
        <taxon>Ecdysozoa</taxon>
        <taxon>Arthropoda</taxon>
        <taxon>Hexapoda</taxon>
        <taxon>Insecta</taxon>
        <taxon>Pterygota</taxon>
        <taxon>Neoptera</taxon>
        <taxon>Endopterygota</taxon>
        <taxon>Lepidoptera</taxon>
        <taxon>Glossata</taxon>
        <taxon>Ditrysia</taxon>
        <taxon>Noctuoidea</taxon>
        <taxon>Noctuidae</taxon>
        <taxon>Noctuinae</taxon>
        <taxon>Hadenini</taxon>
        <taxon>Mythimna</taxon>
    </lineage>
</organism>
<evidence type="ECO:0008006" key="8">
    <source>
        <dbReference type="Google" id="ProtNLM"/>
    </source>
</evidence>
<evidence type="ECO:0000256" key="3">
    <source>
        <dbReference type="ARBA" id="ARBA00022490"/>
    </source>
</evidence>
<reference evidence="6" key="1">
    <citation type="submission" date="2023-03" db="EMBL/GenBank/DDBJ databases">
        <title>Chromosome-level genomes of two armyworms, Mythimna separata and Mythimna loreyi, provide insights into the biosynthesis and reception of sex pheromones.</title>
        <authorList>
            <person name="Zhao H."/>
        </authorList>
    </citation>
    <scope>NUCLEOTIDE SEQUENCE</scope>
    <source>
        <strain evidence="6">BeijingLab</strain>
        <tissue evidence="6">Pupa</tissue>
    </source>
</reference>
<dbReference type="Pfam" id="PF03148">
    <property type="entry name" value="Tektin"/>
    <property type="match status" value="2"/>
</dbReference>
<dbReference type="GO" id="GO:0005737">
    <property type="term" value="C:cytoplasm"/>
    <property type="evidence" value="ECO:0007669"/>
    <property type="project" value="UniProtKB-SubCell"/>
</dbReference>
<accession>A0AAD8DPK4</accession>
<feature type="compositionally biased region" description="Low complexity" evidence="5">
    <location>
        <begin position="442"/>
        <end position="452"/>
    </location>
</feature>